<keyword evidence="3" id="KW-0479">Metal-binding</keyword>
<dbReference type="SUPFAM" id="SSF69819">
    <property type="entry name" value="MTH1598-like"/>
    <property type="match status" value="1"/>
</dbReference>
<keyword evidence="7" id="KW-1185">Reference proteome</keyword>
<reference evidence="6 7" key="1">
    <citation type="submission" date="2024-02" db="EMBL/GenBank/DDBJ databases">
        <authorList>
            <person name="Chen Y."/>
            <person name="Shah S."/>
            <person name="Dougan E. K."/>
            <person name="Thang M."/>
            <person name="Chan C."/>
        </authorList>
    </citation>
    <scope>NUCLEOTIDE SEQUENCE [LARGE SCALE GENOMIC DNA]</scope>
</reference>
<proteinExistence type="inferred from homology"/>
<accession>A0ABP0HIZ0</accession>
<evidence type="ECO:0000256" key="1">
    <source>
        <dbReference type="ARBA" id="ARBA00007963"/>
    </source>
</evidence>
<evidence type="ECO:0000256" key="2">
    <source>
        <dbReference type="ARBA" id="ARBA00022694"/>
    </source>
</evidence>
<evidence type="ECO:0000313" key="7">
    <source>
        <dbReference type="Proteomes" id="UP001642484"/>
    </source>
</evidence>
<organism evidence="6 7">
    <name type="scientific">Durusdinium trenchii</name>
    <dbReference type="NCBI Taxonomy" id="1381693"/>
    <lineage>
        <taxon>Eukaryota</taxon>
        <taxon>Sar</taxon>
        <taxon>Alveolata</taxon>
        <taxon>Dinophyceae</taxon>
        <taxon>Suessiales</taxon>
        <taxon>Symbiodiniaceae</taxon>
        <taxon>Durusdinium</taxon>
    </lineage>
</organism>
<dbReference type="Gene3D" id="3.55.10.10">
    <property type="entry name" value="Archease domain"/>
    <property type="match status" value="1"/>
</dbReference>
<dbReference type="InterPro" id="IPR036820">
    <property type="entry name" value="Archease_dom_sf"/>
</dbReference>
<feature type="domain" description="Archease" evidence="5">
    <location>
        <begin position="298"/>
        <end position="420"/>
    </location>
</feature>
<name>A0ABP0HIZ0_9DINO</name>
<dbReference type="PANTHER" id="PTHR12682:SF11">
    <property type="entry name" value="PROTEIN ARCHEASE"/>
    <property type="match status" value="1"/>
</dbReference>
<dbReference type="InterPro" id="IPR023572">
    <property type="entry name" value="Archease_dom"/>
</dbReference>
<evidence type="ECO:0000256" key="3">
    <source>
        <dbReference type="ARBA" id="ARBA00022723"/>
    </source>
</evidence>
<dbReference type="Proteomes" id="UP001642484">
    <property type="component" value="Unassembled WGS sequence"/>
</dbReference>
<evidence type="ECO:0000259" key="5">
    <source>
        <dbReference type="Pfam" id="PF01951"/>
    </source>
</evidence>
<comment type="similarity">
    <text evidence="1">Belongs to the archease family.</text>
</comment>
<dbReference type="InterPro" id="IPR002804">
    <property type="entry name" value="Archease"/>
</dbReference>
<protein>
    <recommendedName>
        <fullName evidence="5">Archease domain-containing protein</fullName>
    </recommendedName>
</protein>
<comment type="caution">
    <text evidence="6">The sequence shown here is derived from an EMBL/GenBank/DDBJ whole genome shotgun (WGS) entry which is preliminary data.</text>
</comment>
<gene>
    <name evidence="6" type="ORF">CCMP2556_LOCUS1936</name>
</gene>
<dbReference type="EMBL" id="CAXAMN010000681">
    <property type="protein sequence ID" value="CAK8990132.1"/>
    <property type="molecule type" value="Genomic_DNA"/>
</dbReference>
<dbReference type="PANTHER" id="PTHR12682">
    <property type="entry name" value="ARCHEASE"/>
    <property type="match status" value="1"/>
</dbReference>
<evidence type="ECO:0000313" key="6">
    <source>
        <dbReference type="EMBL" id="CAK8990132.1"/>
    </source>
</evidence>
<evidence type="ECO:0000256" key="4">
    <source>
        <dbReference type="ARBA" id="ARBA00022837"/>
    </source>
</evidence>
<keyword evidence="4" id="KW-0106">Calcium</keyword>
<sequence length="455" mass="50829">MAGSEVVVPEWLDSVYPNRERPWRSLQRCSLHVGNDGAGLQMEATELGYLVEAVEKTPGQDQRLRPGVLIIEIAGTPLLALDPDSLEEAFGSNFADGAELLVVEAEELRRATIERDSQGECPCNEADEFPEVVEIEPPEAEVLEHGSVMNLRLCPATKLRDLSPGKRGNLSEDLEHFAELHQLRAELHCPEATTASARLTLCGAPEDVAVAQEEAQKIMRFYDLLPLEEVKEAVSTVEVEGLVLHSLPARHRRRRKAPDAAEGEKAGKVVVTEVVDETHIEQPVMAVAIPSTEELRLYEYLDHTADVILHSWGKTLSQAFEQCCVCFFSYLTDLDTVSMVTSVDIQATGHDLTDLLYHLLDEFLFNFSTEFIICRRVEVDLDEANLRATARGYGEKFDLQKHPQGTEIKAITMHQMKILTPTTVASEQGIQKREQEEAHPEIVDHPFECYVLVDI</sequence>
<dbReference type="Pfam" id="PF01951">
    <property type="entry name" value="Archease"/>
    <property type="match status" value="1"/>
</dbReference>
<keyword evidence="2" id="KW-0819">tRNA processing</keyword>